<proteinExistence type="predicted"/>
<organism evidence="2">
    <name type="scientific">marine metagenome</name>
    <dbReference type="NCBI Taxonomy" id="408172"/>
    <lineage>
        <taxon>unclassified sequences</taxon>
        <taxon>metagenomes</taxon>
        <taxon>ecological metagenomes</taxon>
    </lineage>
</organism>
<sequence>MNWSDNPITYILGLDTKKGLHAKISLMLIRVSITLVTPYVIFDVWLGYHYVYFGYNLFLWMGIGAIALIVLEAAFDERQKNQIN</sequence>
<name>A0A382ICP4_9ZZZZ</name>
<keyword evidence="1" id="KW-0472">Membrane</keyword>
<dbReference type="EMBL" id="UINC01066519">
    <property type="protein sequence ID" value="SVB97318.1"/>
    <property type="molecule type" value="Genomic_DNA"/>
</dbReference>
<gene>
    <name evidence="2" type="ORF">METZ01_LOCUS250172</name>
</gene>
<keyword evidence="1" id="KW-1133">Transmembrane helix</keyword>
<evidence type="ECO:0000313" key="2">
    <source>
        <dbReference type="EMBL" id="SVB97318.1"/>
    </source>
</evidence>
<dbReference type="AlphaFoldDB" id="A0A382ICP4"/>
<evidence type="ECO:0000256" key="1">
    <source>
        <dbReference type="SAM" id="Phobius"/>
    </source>
</evidence>
<reference evidence="2" key="1">
    <citation type="submission" date="2018-05" db="EMBL/GenBank/DDBJ databases">
        <authorList>
            <person name="Lanie J.A."/>
            <person name="Ng W.-L."/>
            <person name="Kazmierczak K.M."/>
            <person name="Andrzejewski T.M."/>
            <person name="Davidsen T.M."/>
            <person name="Wayne K.J."/>
            <person name="Tettelin H."/>
            <person name="Glass J.I."/>
            <person name="Rusch D."/>
            <person name="Podicherti R."/>
            <person name="Tsui H.-C.T."/>
            <person name="Winkler M.E."/>
        </authorList>
    </citation>
    <scope>NUCLEOTIDE SEQUENCE</scope>
</reference>
<feature type="transmembrane region" description="Helical" evidence="1">
    <location>
        <begin position="57"/>
        <end position="75"/>
    </location>
</feature>
<protein>
    <submittedName>
        <fullName evidence="2">Uncharacterized protein</fullName>
    </submittedName>
</protein>
<accession>A0A382ICP4</accession>
<keyword evidence="1" id="KW-0812">Transmembrane</keyword>
<feature type="transmembrane region" description="Helical" evidence="1">
    <location>
        <begin position="27"/>
        <end position="51"/>
    </location>
</feature>